<protein>
    <submittedName>
        <fullName evidence="1">Uncharacterized protein</fullName>
    </submittedName>
</protein>
<accession>A0A1D2M5G3</accession>
<evidence type="ECO:0000313" key="1">
    <source>
        <dbReference type="EMBL" id="ODM88152.1"/>
    </source>
</evidence>
<dbReference type="Proteomes" id="UP000094527">
    <property type="component" value="Unassembled WGS sequence"/>
</dbReference>
<comment type="caution">
    <text evidence="1">The sequence shown here is derived from an EMBL/GenBank/DDBJ whole genome shotgun (WGS) entry which is preliminary data.</text>
</comment>
<sequence>MEKPPMSAELGIMNNSF</sequence>
<proteinExistence type="predicted"/>
<gene>
    <name evidence="1" type="ORF">Ocin01_18530</name>
</gene>
<dbReference type="EMBL" id="LJIJ01004027">
    <property type="protein sequence ID" value="ODM88152.1"/>
    <property type="molecule type" value="Genomic_DNA"/>
</dbReference>
<evidence type="ECO:0000313" key="2">
    <source>
        <dbReference type="Proteomes" id="UP000094527"/>
    </source>
</evidence>
<keyword evidence="2" id="KW-1185">Reference proteome</keyword>
<reference evidence="1 2" key="1">
    <citation type="journal article" date="2016" name="Genome Biol. Evol.">
        <title>Gene Family Evolution Reflects Adaptation to Soil Environmental Stressors in the Genome of the Collembolan Orchesella cincta.</title>
        <authorList>
            <person name="Faddeeva-Vakhrusheva A."/>
            <person name="Derks M.F."/>
            <person name="Anvar S.Y."/>
            <person name="Agamennone V."/>
            <person name="Suring W."/>
            <person name="Smit S."/>
            <person name="van Straalen N.M."/>
            <person name="Roelofs D."/>
        </authorList>
    </citation>
    <scope>NUCLEOTIDE SEQUENCE [LARGE SCALE GENOMIC DNA]</scope>
    <source>
        <tissue evidence="1">Mixed pool</tissue>
    </source>
</reference>
<name>A0A1D2M5G3_ORCCI</name>
<organism evidence="1 2">
    <name type="scientific">Orchesella cincta</name>
    <name type="common">Springtail</name>
    <name type="synonym">Podura cincta</name>
    <dbReference type="NCBI Taxonomy" id="48709"/>
    <lineage>
        <taxon>Eukaryota</taxon>
        <taxon>Metazoa</taxon>
        <taxon>Ecdysozoa</taxon>
        <taxon>Arthropoda</taxon>
        <taxon>Hexapoda</taxon>
        <taxon>Collembola</taxon>
        <taxon>Entomobryomorpha</taxon>
        <taxon>Entomobryoidea</taxon>
        <taxon>Orchesellidae</taxon>
        <taxon>Orchesellinae</taxon>
        <taxon>Orchesella</taxon>
    </lineage>
</organism>
<dbReference type="AlphaFoldDB" id="A0A1D2M5G3"/>